<dbReference type="EMBL" id="ABJB010488557">
    <property type="status" value="NOT_ANNOTATED_CDS"/>
    <property type="molecule type" value="Genomic_DNA"/>
</dbReference>
<dbReference type="VEuPathDB" id="VectorBase:ISCI022674"/>
<evidence type="ECO:0000259" key="1">
    <source>
        <dbReference type="PROSITE" id="PS51029"/>
    </source>
</evidence>
<proteinExistence type="predicted"/>
<reference evidence="3" key="2">
    <citation type="submission" date="2020-05" db="UniProtKB">
        <authorList>
            <consortium name="EnsemblMetazoa"/>
        </authorList>
    </citation>
    <scope>IDENTIFICATION</scope>
    <source>
        <strain evidence="3">wikel</strain>
    </source>
</reference>
<name>B7QE52_IXOSC</name>
<dbReference type="Pfam" id="PF10545">
    <property type="entry name" value="MADF_DNA_bdg"/>
    <property type="match status" value="1"/>
</dbReference>
<organism>
    <name type="scientific">Ixodes scapularis</name>
    <name type="common">Black-legged tick</name>
    <name type="synonym">Deer tick</name>
    <dbReference type="NCBI Taxonomy" id="6945"/>
    <lineage>
        <taxon>Eukaryota</taxon>
        <taxon>Metazoa</taxon>
        <taxon>Ecdysozoa</taxon>
        <taxon>Arthropoda</taxon>
        <taxon>Chelicerata</taxon>
        <taxon>Arachnida</taxon>
        <taxon>Acari</taxon>
        <taxon>Parasitiformes</taxon>
        <taxon>Ixodida</taxon>
        <taxon>Ixodoidea</taxon>
        <taxon>Ixodidae</taxon>
        <taxon>Ixodinae</taxon>
        <taxon>Ixodes</taxon>
    </lineage>
</organism>
<dbReference type="InterPro" id="IPR006578">
    <property type="entry name" value="MADF-dom"/>
</dbReference>
<evidence type="ECO:0000313" key="3">
    <source>
        <dbReference type="EnsemblMetazoa" id="ISCW022674-PA"/>
    </source>
</evidence>
<reference evidence="2 4" key="1">
    <citation type="submission" date="2008-03" db="EMBL/GenBank/DDBJ databases">
        <title>Annotation of Ixodes scapularis.</title>
        <authorList>
            <consortium name="Ixodes scapularis Genome Project Consortium"/>
            <person name="Caler E."/>
            <person name="Hannick L.I."/>
            <person name="Bidwell S."/>
            <person name="Joardar V."/>
            <person name="Thiagarajan M."/>
            <person name="Amedeo P."/>
            <person name="Galinsky K.J."/>
            <person name="Schobel S."/>
            <person name="Inman J."/>
            <person name="Hostetler J."/>
            <person name="Miller J."/>
            <person name="Hammond M."/>
            <person name="Megy K."/>
            <person name="Lawson D."/>
            <person name="Kodira C."/>
            <person name="Sutton G."/>
            <person name="Meyer J."/>
            <person name="Hill C.A."/>
            <person name="Birren B."/>
            <person name="Nene V."/>
            <person name="Collins F."/>
            <person name="Alarcon-Chaidez F."/>
            <person name="Wikel S."/>
            <person name="Strausberg R."/>
        </authorList>
    </citation>
    <scope>NUCLEOTIDE SEQUENCE [LARGE SCALE GENOMIC DNA]</scope>
    <source>
        <strain evidence="4">Wikel</strain>
        <strain evidence="2">Wikel colony</strain>
    </source>
</reference>
<dbReference type="EnsemblMetazoa" id="ISCW022674-RA">
    <property type="protein sequence ID" value="ISCW022674-PA"/>
    <property type="gene ID" value="ISCW022674"/>
</dbReference>
<evidence type="ECO:0000313" key="2">
    <source>
        <dbReference type="EMBL" id="EEC17124.1"/>
    </source>
</evidence>
<dbReference type="PaxDb" id="6945-B7QE52"/>
<accession>B7QE52</accession>
<dbReference type="InterPro" id="IPR039353">
    <property type="entry name" value="TF_Adf1"/>
</dbReference>
<gene>
    <name evidence="2" type="ORF">IscW_ISCW022674</name>
</gene>
<dbReference type="SMART" id="SM00595">
    <property type="entry name" value="MADF"/>
    <property type="match status" value="1"/>
</dbReference>
<sequence>MRKKRRPCPTLESTDAGIEVEGSLEAMGVLAKPVHSDESLTELFALIESNPSLWKNDSKHFKNLLLKRRLWARFAAYLQERFPMLGPFTPDNLKYVYSIKRRQYYDELKEKTVRGRSGELEYTGRWKFFDALGFLRVHSESFRQSIPTSTLNFEEEQMRHRFAGYGKPCSGTIARPRSFATDLNLKT</sequence>
<dbReference type="PANTHER" id="PTHR12243:SF67">
    <property type="entry name" value="COREPRESSOR OF PANGOLIN, ISOFORM A-RELATED"/>
    <property type="match status" value="1"/>
</dbReference>
<dbReference type="OrthoDB" id="6487365at2759"/>
<evidence type="ECO:0000313" key="4">
    <source>
        <dbReference type="Proteomes" id="UP000001555"/>
    </source>
</evidence>
<protein>
    <recommendedName>
        <fullName evidence="1">MADF domain-containing protein</fullName>
    </recommendedName>
</protein>
<dbReference type="InParanoid" id="B7QE52"/>
<dbReference type="PANTHER" id="PTHR12243">
    <property type="entry name" value="MADF DOMAIN TRANSCRIPTION FACTOR"/>
    <property type="match status" value="1"/>
</dbReference>
<dbReference type="VEuPathDB" id="VectorBase:ISCW022674"/>
<feature type="domain" description="MADF" evidence="1">
    <location>
        <begin position="42"/>
        <end position="140"/>
    </location>
</feature>
<dbReference type="PROSITE" id="PS51029">
    <property type="entry name" value="MADF"/>
    <property type="match status" value="1"/>
</dbReference>
<keyword evidence="4" id="KW-1185">Reference proteome</keyword>
<dbReference type="Proteomes" id="UP000001555">
    <property type="component" value="Unassembled WGS sequence"/>
</dbReference>
<dbReference type="EMBL" id="DS918780">
    <property type="protein sequence ID" value="EEC17124.1"/>
    <property type="molecule type" value="Genomic_DNA"/>
</dbReference>
<dbReference type="AlphaFoldDB" id="B7QE52"/>
<dbReference type="HOGENOM" id="CLU_1449244_0_0_1"/>
<dbReference type="VEuPathDB" id="VectorBase:ISCP_008282"/>